<comment type="function">
    <text evidence="8">Required for pre-18S rRNA processing. May bind microtubules.</text>
</comment>
<dbReference type="Pfam" id="PF08156">
    <property type="entry name" value="NOP5NT"/>
    <property type="match status" value="1"/>
</dbReference>
<evidence type="ECO:0000259" key="10">
    <source>
        <dbReference type="PROSITE" id="PS51358"/>
    </source>
</evidence>
<evidence type="ECO:0000256" key="6">
    <source>
        <dbReference type="ARBA" id="ARBA00023242"/>
    </source>
</evidence>
<dbReference type="EMBL" id="KB468113">
    <property type="protein sequence ID" value="PCH41604.1"/>
    <property type="molecule type" value="Genomic_DNA"/>
</dbReference>
<dbReference type="SUPFAM" id="SSF89124">
    <property type="entry name" value="Nop domain"/>
    <property type="match status" value="1"/>
</dbReference>
<dbReference type="SMART" id="SM00931">
    <property type="entry name" value="NOSIC"/>
    <property type="match status" value="1"/>
</dbReference>
<feature type="domain" description="Nop" evidence="10">
    <location>
        <begin position="283"/>
        <end position="407"/>
    </location>
</feature>
<organism evidence="11 12">
    <name type="scientific">Wolfiporia cocos (strain MD-104)</name>
    <name type="common">Brown rot fungus</name>
    <dbReference type="NCBI Taxonomy" id="742152"/>
    <lineage>
        <taxon>Eukaryota</taxon>
        <taxon>Fungi</taxon>
        <taxon>Dikarya</taxon>
        <taxon>Basidiomycota</taxon>
        <taxon>Agaricomycotina</taxon>
        <taxon>Agaricomycetes</taxon>
        <taxon>Polyporales</taxon>
        <taxon>Phaeolaceae</taxon>
        <taxon>Wolfiporia</taxon>
    </lineage>
</organism>
<evidence type="ECO:0000256" key="4">
    <source>
        <dbReference type="ARBA" id="ARBA00022517"/>
    </source>
</evidence>
<dbReference type="InterPro" id="IPR002687">
    <property type="entry name" value="Nop_dom"/>
</dbReference>
<sequence>MLVLYETSLGYCLFKLTDSAKVSSDDLWEEFETPERANKLLKLKSLHRFTSTATAVEEITAIQEGKLGKGLKQFLSDEIVGKGKGKDSLTVFDAKLARSINKKLGINVVADGSMDLFRGIRSQLAALLDGLDPKDLATMSLGLSHSLSRFKLKFSPDKIDTMVVQAIALLDDLDKEVNIYAMRVKEWYGWHFPELAKIIVDNLAYAKVVKHMGFRTNAASTDFAAILPEDLEATVKAAAEISMGTEISDSDIAHIYSLCDQVISIMAYRTQLAEYLRNRMNAIAPNLTALVGELVGARLISHAGSLLSLAKHPASTVQILGAEKALFRALKTKHDTPKYGLIYHASLIGQAPPKLKGKMARMVATKAALSIRVDALTDADGKSEPQAPSIGIENRVKLEARLRALEGQSDAAGVRSAMTGRTQQRFQMSGETKTYNTAADAVDLVSAQREPVEAAIKAALDVKAEKKKAKEERKAKKAEKEAAGEEEVKSEKAAEESKESKKDKKRKRRESGPEADAETVENKTADDADADRKAKKKARKAEKEAAAEEEAGDSTKKKRKKSRS</sequence>
<accession>A0A2H3JY01</accession>
<dbReference type="PANTHER" id="PTHR10894">
    <property type="entry name" value="NUCLEOLAR PROTEIN 5 NUCLEOLAR PROTEIN NOP5 NOP58"/>
    <property type="match status" value="1"/>
</dbReference>
<evidence type="ECO:0000256" key="8">
    <source>
        <dbReference type="ARBA" id="ARBA00024837"/>
    </source>
</evidence>
<evidence type="ECO:0000313" key="12">
    <source>
        <dbReference type="Proteomes" id="UP000218811"/>
    </source>
</evidence>
<dbReference type="GO" id="GO:0031428">
    <property type="term" value="C:box C/D methylation guide snoRNP complex"/>
    <property type="evidence" value="ECO:0007669"/>
    <property type="project" value="InterPro"/>
</dbReference>
<dbReference type="GO" id="GO:0032040">
    <property type="term" value="C:small-subunit processome"/>
    <property type="evidence" value="ECO:0007669"/>
    <property type="project" value="InterPro"/>
</dbReference>
<gene>
    <name evidence="11" type="ORF">WOLCODRAFT_137491</name>
</gene>
<dbReference type="OMA" id="MGMRSNW"/>
<dbReference type="InterPro" id="IPR012976">
    <property type="entry name" value="NOSIC"/>
</dbReference>
<proteinExistence type="inferred from homology"/>
<comment type="subcellular location">
    <subcellularLocation>
        <location evidence="1">Nucleus</location>
        <location evidence="1">Nucleolus</location>
    </subcellularLocation>
</comment>
<dbReference type="GO" id="GO:0030515">
    <property type="term" value="F:snoRNA binding"/>
    <property type="evidence" value="ECO:0007669"/>
    <property type="project" value="InterPro"/>
</dbReference>
<dbReference type="InterPro" id="IPR045056">
    <property type="entry name" value="Nop56/Nop58"/>
</dbReference>
<dbReference type="InterPro" id="IPR042239">
    <property type="entry name" value="Nop_C"/>
</dbReference>
<comment type="similarity">
    <text evidence="2">Belongs to the NOP5/NOP56 family.</text>
</comment>
<keyword evidence="12" id="KW-1185">Reference proteome</keyword>
<dbReference type="PANTHER" id="PTHR10894:SF1">
    <property type="entry name" value="NUCLEOLAR PROTEIN 58"/>
    <property type="match status" value="1"/>
</dbReference>
<dbReference type="Proteomes" id="UP000218811">
    <property type="component" value="Unassembled WGS sequence"/>
</dbReference>
<dbReference type="FunFam" id="1.10.246.90:FF:000003">
    <property type="entry name" value="Nucleolar protein 58"/>
    <property type="match status" value="1"/>
</dbReference>
<dbReference type="PROSITE" id="PS51358">
    <property type="entry name" value="NOP"/>
    <property type="match status" value="1"/>
</dbReference>
<dbReference type="FunFam" id="1.10.287.4070:FF:000001">
    <property type="entry name" value="Probable Nucleolar protein 58"/>
    <property type="match status" value="1"/>
</dbReference>
<evidence type="ECO:0000256" key="5">
    <source>
        <dbReference type="ARBA" id="ARBA00022552"/>
    </source>
</evidence>
<dbReference type="OrthoDB" id="6780543at2759"/>
<dbReference type="GO" id="GO:0006364">
    <property type="term" value="P:rRNA processing"/>
    <property type="evidence" value="ECO:0007669"/>
    <property type="project" value="UniProtKB-KW"/>
</dbReference>
<feature type="compositionally biased region" description="Basic and acidic residues" evidence="9">
    <location>
        <begin position="520"/>
        <end position="532"/>
    </location>
</feature>
<evidence type="ECO:0000256" key="1">
    <source>
        <dbReference type="ARBA" id="ARBA00004604"/>
    </source>
</evidence>
<feature type="compositionally biased region" description="Basic and acidic residues" evidence="9">
    <location>
        <begin position="463"/>
        <end position="502"/>
    </location>
</feature>
<keyword evidence="4" id="KW-0690">Ribosome biogenesis</keyword>
<keyword evidence="5" id="KW-0698">rRNA processing</keyword>
<evidence type="ECO:0000256" key="3">
    <source>
        <dbReference type="ARBA" id="ARBA00020379"/>
    </source>
</evidence>
<dbReference type="InterPro" id="IPR036070">
    <property type="entry name" value="Nop_dom_sf"/>
</dbReference>
<keyword evidence="6" id="KW-0539">Nucleus</keyword>
<dbReference type="Gene3D" id="1.10.246.90">
    <property type="entry name" value="Nop domain"/>
    <property type="match status" value="1"/>
</dbReference>
<dbReference type="STRING" id="742152.A0A2H3JY01"/>
<dbReference type="Gene3D" id="1.10.287.4070">
    <property type="match status" value="1"/>
</dbReference>
<feature type="region of interest" description="Disordered" evidence="9">
    <location>
        <begin position="463"/>
        <end position="564"/>
    </location>
</feature>
<dbReference type="InterPro" id="IPR012974">
    <property type="entry name" value="NOP58/56_N"/>
</dbReference>
<evidence type="ECO:0000256" key="7">
    <source>
        <dbReference type="ARBA" id="ARBA00023274"/>
    </source>
</evidence>
<keyword evidence="7" id="KW-0687">Ribonucleoprotein</keyword>
<evidence type="ECO:0000313" key="11">
    <source>
        <dbReference type="EMBL" id="PCH41604.1"/>
    </source>
</evidence>
<dbReference type="AlphaFoldDB" id="A0A2H3JY01"/>
<protein>
    <recommendedName>
        <fullName evidence="3">Nucleolar protein 58</fullName>
    </recommendedName>
</protein>
<name>A0A2H3JY01_WOLCO</name>
<reference evidence="11 12" key="1">
    <citation type="journal article" date="2012" name="Science">
        <title>The Paleozoic origin of enzymatic lignin decomposition reconstructed from 31 fungal genomes.</title>
        <authorList>
            <person name="Floudas D."/>
            <person name="Binder M."/>
            <person name="Riley R."/>
            <person name="Barry K."/>
            <person name="Blanchette R.A."/>
            <person name="Henrissat B."/>
            <person name="Martinez A.T."/>
            <person name="Otillar R."/>
            <person name="Spatafora J.W."/>
            <person name="Yadav J.S."/>
            <person name="Aerts A."/>
            <person name="Benoit I."/>
            <person name="Boyd A."/>
            <person name="Carlson A."/>
            <person name="Copeland A."/>
            <person name="Coutinho P.M."/>
            <person name="de Vries R.P."/>
            <person name="Ferreira P."/>
            <person name="Findley K."/>
            <person name="Foster B."/>
            <person name="Gaskell J."/>
            <person name="Glotzer D."/>
            <person name="Gorecki P."/>
            <person name="Heitman J."/>
            <person name="Hesse C."/>
            <person name="Hori C."/>
            <person name="Igarashi K."/>
            <person name="Jurgens J.A."/>
            <person name="Kallen N."/>
            <person name="Kersten P."/>
            <person name="Kohler A."/>
            <person name="Kuees U."/>
            <person name="Kumar T.K.A."/>
            <person name="Kuo A."/>
            <person name="LaButti K."/>
            <person name="Larrondo L.F."/>
            <person name="Lindquist E."/>
            <person name="Ling A."/>
            <person name="Lombard V."/>
            <person name="Lucas S."/>
            <person name="Lundell T."/>
            <person name="Martin R."/>
            <person name="McLaughlin D.J."/>
            <person name="Morgenstern I."/>
            <person name="Morin E."/>
            <person name="Murat C."/>
            <person name="Nagy L.G."/>
            <person name="Nolan M."/>
            <person name="Ohm R.A."/>
            <person name="Patyshakuliyeva A."/>
            <person name="Rokas A."/>
            <person name="Ruiz-Duenas F.J."/>
            <person name="Sabat G."/>
            <person name="Salamov A."/>
            <person name="Samejima M."/>
            <person name="Schmutz J."/>
            <person name="Slot J.C."/>
            <person name="St John F."/>
            <person name="Stenlid J."/>
            <person name="Sun H."/>
            <person name="Sun S."/>
            <person name="Syed K."/>
            <person name="Tsang A."/>
            <person name="Wiebenga A."/>
            <person name="Young D."/>
            <person name="Pisabarro A."/>
            <person name="Eastwood D.C."/>
            <person name="Martin F."/>
            <person name="Cullen D."/>
            <person name="Grigoriev I.V."/>
            <person name="Hibbett D.S."/>
        </authorList>
    </citation>
    <scope>NUCLEOTIDE SEQUENCE [LARGE SCALE GENOMIC DNA]</scope>
    <source>
        <strain evidence="11 12">MD-104</strain>
    </source>
</reference>
<dbReference type="Pfam" id="PF01798">
    <property type="entry name" value="Nop"/>
    <property type="match status" value="1"/>
</dbReference>
<evidence type="ECO:0000256" key="2">
    <source>
        <dbReference type="ARBA" id="ARBA00009211"/>
    </source>
</evidence>
<evidence type="ECO:0000256" key="9">
    <source>
        <dbReference type="SAM" id="MobiDB-lite"/>
    </source>
</evidence>